<feature type="non-terminal residue" evidence="1">
    <location>
        <position position="1"/>
    </location>
</feature>
<dbReference type="AlphaFoldDB" id="A0A170VAD7"/>
<dbReference type="EMBL" id="GEMB01006881">
    <property type="protein sequence ID" value="JAR96481.1"/>
    <property type="molecule type" value="Transcribed_RNA"/>
</dbReference>
<organism evidence="1">
    <name type="scientific">Triatoma infestans</name>
    <name type="common">Assassin bug</name>
    <dbReference type="NCBI Taxonomy" id="30076"/>
    <lineage>
        <taxon>Eukaryota</taxon>
        <taxon>Metazoa</taxon>
        <taxon>Ecdysozoa</taxon>
        <taxon>Arthropoda</taxon>
        <taxon>Hexapoda</taxon>
        <taxon>Insecta</taxon>
        <taxon>Pterygota</taxon>
        <taxon>Neoptera</taxon>
        <taxon>Paraneoptera</taxon>
        <taxon>Hemiptera</taxon>
        <taxon>Heteroptera</taxon>
        <taxon>Panheteroptera</taxon>
        <taxon>Cimicomorpha</taxon>
        <taxon>Reduviidae</taxon>
        <taxon>Triatominae</taxon>
        <taxon>Triatoma</taxon>
    </lineage>
</organism>
<protein>
    <submittedName>
        <fullName evidence="1">Rhs repeat-associated core domain-containing protein</fullName>
    </submittedName>
</protein>
<reference evidence="1" key="1">
    <citation type="submission" date="2016-04" db="EMBL/GenBank/DDBJ databases">
        <authorList>
            <person name="Calderon-Fernandez G.M.Sr."/>
        </authorList>
    </citation>
    <scope>NUCLEOTIDE SEQUENCE</scope>
    <source>
        <strain evidence="1">Int1</strain>
        <tissue evidence="1">Integument</tissue>
    </source>
</reference>
<feature type="non-terminal residue" evidence="1">
    <location>
        <position position="172"/>
    </location>
</feature>
<name>A0A170VAD7_TRIIF</name>
<accession>A0A170VAD7</accession>
<reference evidence="1" key="2">
    <citation type="journal article" date="2017" name="J. Med. Entomol.">
        <title>Transcriptome Analysis of the Triatoma infestans (Hemiptera: Reduviidae) Integument.</title>
        <authorList>
            <person name="Calderon-Fernandez G.M."/>
            <person name="Moriconi D.E."/>
            <person name="Dulbecco A.B."/>
            <person name="Juarez M.P."/>
        </authorList>
    </citation>
    <scope>NUCLEOTIDE SEQUENCE</scope>
    <source>
        <strain evidence="1">Int1</strain>
        <tissue evidence="1">Integument</tissue>
    </source>
</reference>
<proteinExistence type="predicted"/>
<sequence length="172" mass="19880">LPVARFFPYEITSGAVGYYGFEDYEENKSADKTESKMWIFNQTNVVRQKFSFTGKNYLHINSAEMLKGSFYLKDQNMTYVASTWIRPNFELPQLGSTTPYLKTEIREEVSQRGVGVLSEIKLQSSGWYYLESIINLYYIKLIIDNTEYKGTNIANNSEFQLKVSVIISPQVN</sequence>
<evidence type="ECO:0000313" key="1">
    <source>
        <dbReference type="EMBL" id="JAR96481.1"/>
    </source>
</evidence>